<accession>A0A2S5BJA8</accession>
<dbReference type="Proteomes" id="UP000237144">
    <property type="component" value="Unassembled WGS sequence"/>
</dbReference>
<evidence type="ECO:0000313" key="2">
    <source>
        <dbReference type="Proteomes" id="UP000237144"/>
    </source>
</evidence>
<organism evidence="1 2">
    <name type="scientific">Rhodotorula taiwanensis</name>
    <dbReference type="NCBI Taxonomy" id="741276"/>
    <lineage>
        <taxon>Eukaryota</taxon>
        <taxon>Fungi</taxon>
        <taxon>Dikarya</taxon>
        <taxon>Basidiomycota</taxon>
        <taxon>Pucciniomycotina</taxon>
        <taxon>Microbotryomycetes</taxon>
        <taxon>Sporidiobolales</taxon>
        <taxon>Sporidiobolaceae</taxon>
        <taxon>Rhodotorula</taxon>
    </lineage>
</organism>
<name>A0A2S5BJA8_9BASI</name>
<dbReference type="OrthoDB" id="2526597at2759"/>
<evidence type="ECO:0000313" key="1">
    <source>
        <dbReference type="EMBL" id="POY76857.1"/>
    </source>
</evidence>
<dbReference type="EMBL" id="PJQD01000001">
    <property type="protein sequence ID" value="POY76857.1"/>
    <property type="molecule type" value="Genomic_DNA"/>
</dbReference>
<reference evidence="1 2" key="1">
    <citation type="journal article" date="2018" name="Front. Microbiol.">
        <title>Prospects for Fungal Bioremediation of Acidic Radioactive Waste Sites: Characterization and Genome Sequence of Rhodotorula taiwanensis MD1149.</title>
        <authorList>
            <person name="Tkavc R."/>
            <person name="Matrosova V.Y."/>
            <person name="Grichenko O.E."/>
            <person name="Gostincar C."/>
            <person name="Volpe R.P."/>
            <person name="Klimenkova P."/>
            <person name="Gaidamakova E.K."/>
            <person name="Zhou C.E."/>
            <person name="Stewart B.J."/>
            <person name="Lyman M.G."/>
            <person name="Malfatti S.A."/>
            <person name="Rubinfeld B."/>
            <person name="Courtot M."/>
            <person name="Singh J."/>
            <person name="Dalgard C.L."/>
            <person name="Hamilton T."/>
            <person name="Frey K.G."/>
            <person name="Gunde-Cimerman N."/>
            <person name="Dugan L."/>
            <person name="Daly M.J."/>
        </authorList>
    </citation>
    <scope>NUCLEOTIDE SEQUENCE [LARGE SCALE GENOMIC DNA]</scope>
    <source>
        <strain evidence="1 2">MD1149</strain>
    </source>
</reference>
<protein>
    <recommendedName>
        <fullName evidence="3">CST complex subunit Stn1 N-terminal domain-containing protein</fullName>
    </recommendedName>
</protein>
<comment type="caution">
    <text evidence="1">The sequence shown here is derived from an EMBL/GenBank/DDBJ whole genome shotgun (WGS) entry which is preliminary data.</text>
</comment>
<keyword evidence="2" id="KW-1185">Reference proteome</keyword>
<sequence length="157" mass="16759">MSGGVPAEPARLCLLGSLPRAHASRPPRVRFVGRVAGLLPEAALAVLVDSEPTRSLAQTSSSSSSAVLIDLTLPVLQGGRAPPRLKDRIMITGEVTRLQVPIAAVPELQVTLPAPVTTPLDLRTVITVEQFEACEDLDMEQWRAAIRAVDAVRRNDA</sequence>
<evidence type="ECO:0008006" key="3">
    <source>
        <dbReference type="Google" id="ProtNLM"/>
    </source>
</evidence>
<dbReference type="AlphaFoldDB" id="A0A2S5BJA8"/>
<gene>
    <name evidence="1" type="ORF">BMF94_0109</name>
</gene>
<proteinExistence type="predicted"/>